<comment type="caution">
    <text evidence="8">The sequence shown here is derived from an EMBL/GenBank/DDBJ whole genome shotgun (WGS) entry which is preliminary data.</text>
</comment>
<evidence type="ECO:0000256" key="5">
    <source>
        <dbReference type="PROSITE-ProRule" id="PRU00169"/>
    </source>
</evidence>
<dbReference type="PANTHER" id="PTHR43214:SF24">
    <property type="entry name" value="TRANSCRIPTIONAL REGULATORY PROTEIN NARL-RELATED"/>
    <property type="match status" value="1"/>
</dbReference>
<dbReference type="GO" id="GO:0000160">
    <property type="term" value="P:phosphorelay signal transduction system"/>
    <property type="evidence" value="ECO:0007669"/>
    <property type="project" value="InterPro"/>
</dbReference>
<feature type="modified residue" description="4-aspartylphosphate" evidence="5">
    <location>
        <position position="59"/>
    </location>
</feature>
<dbReference type="InterPro" id="IPR001789">
    <property type="entry name" value="Sig_transdc_resp-reg_receiver"/>
</dbReference>
<name>A0A7C9RV25_9PSEU</name>
<protein>
    <submittedName>
        <fullName evidence="8">Response regulator transcription factor</fullName>
    </submittedName>
</protein>
<reference evidence="8 9" key="1">
    <citation type="submission" date="2020-03" db="EMBL/GenBank/DDBJ databases">
        <title>Isolation and identification of active actinomycetes.</title>
        <authorList>
            <person name="Sun X."/>
        </authorList>
    </citation>
    <scope>NUCLEOTIDE SEQUENCE [LARGE SCALE GENOMIC DNA]</scope>
    <source>
        <strain evidence="8 9">NEAU-D13</strain>
    </source>
</reference>
<evidence type="ECO:0000259" key="7">
    <source>
        <dbReference type="PROSITE" id="PS50110"/>
    </source>
</evidence>
<dbReference type="AlphaFoldDB" id="A0A7C9RV25"/>
<evidence type="ECO:0000256" key="4">
    <source>
        <dbReference type="ARBA" id="ARBA00023163"/>
    </source>
</evidence>
<dbReference type="RefSeq" id="WP_166047812.1">
    <property type="nucleotide sequence ID" value="NZ_JAAMPJ010000005.1"/>
</dbReference>
<evidence type="ECO:0000313" key="9">
    <source>
        <dbReference type="Proteomes" id="UP000481360"/>
    </source>
</evidence>
<dbReference type="PROSITE" id="PS50110">
    <property type="entry name" value="RESPONSE_REGULATORY"/>
    <property type="match status" value="1"/>
</dbReference>
<dbReference type="SUPFAM" id="SSF52172">
    <property type="entry name" value="CheY-like"/>
    <property type="match status" value="1"/>
</dbReference>
<dbReference type="PRINTS" id="PR00038">
    <property type="entry name" value="HTHLUXR"/>
</dbReference>
<evidence type="ECO:0000256" key="2">
    <source>
        <dbReference type="ARBA" id="ARBA00023015"/>
    </source>
</evidence>
<dbReference type="PANTHER" id="PTHR43214">
    <property type="entry name" value="TWO-COMPONENT RESPONSE REGULATOR"/>
    <property type="match status" value="1"/>
</dbReference>
<dbReference type="InterPro" id="IPR039420">
    <property type="entry name" value="WalR-like"/>
</dbReference>
<dbReference type="GO" id="GO:0003677">
    <property type="term" value="F:DNA binding"/>
    <property type="evidence" value="ECO:0007669"/>
    <property type="project" value="UniProtKB-KW"/>
</dbReference>
<keyword evidence="2" id="KW-0805">Transcription regulation</keyword>
<dbReference type="InterPro" id="IPR011006">
    <property type="entry name" value="CheY-like_superfamily"/>
</dbReference>
<proteinExistence type="predicted"/>
<feature type="domain" description="Response regulatory" evidence="7">
    <location>
        <begin position="9"/>
        <end position="130"/>
    </location>
</feature>
<evidence type="ECO:0000256" key="3">
    <source>
        <dbReference type="ARBA" id="ARBA00023125"/>
    </source>
</evidence>
<dbReference type="SMART" id="SM00448">
    <property type="entry name" value="REC"/>
    <property type="match status" value="1"/>
</dbReference>
<sequence>MRSRQEVIRTVLAEDGALLREGLSALLDRFGFHVVAAVGDAEALVAAVAEHAPDLVVTDIRMPPGFSDEGLRAAVQLRQDRPDLPVVALSQFVEPSYASDLLDSGGGSGVGYLLKDRVGDVGEFVSVLHRVAAGETVIDPEVVRKLLKRGRTPLATLSNREREVLGLVAEGYSNAAIAGKLVVSEAAVNKHVGNIFTKLGFTPGDDRNRRVLATLTYLRDGAQLNSP</sequence>
<evidence type="ECO:0000259" key="6">
    <source>
        <dbReference type="PROSITE" id="PS50043"/>
    </source>
</evidence>
<dbReference type="GO" id="GO:0006355">
    <property type="term" value="P:regulation of DNA-templated transcription"/>
    <property type="evidence" value="ECO:0007669"/>
    <property type="project" value="InterPro"/>
</dbReference>
<gene>
    <name evidence="8" type="ORF">G7043_20980</name>
</gene>
<keyword evidence="1 5" id="KW-0597">Phosphoprotein</keyword>
<dbReference type="EMBL" id="JAAMPJ010000005">
    <property type="protein sequence ID" value="NGY61402.1"/>
    <property type="molecule type" value="Genomic_DNA"/>
</dbReference>
<dbReference type="SMART" id="SM00421">
    <property type="entry name" value="HTH_LUXR"/>
    <property type="match status" value="1"/>
</dbReference>
<dbReference type="Pfam" id="PF00072">
    <property type="entry name" value="Response_reg"/>
    <property type="match status" value="1"/>
</dbReference>
<dbReference type="InterPro" id="IPR000792">
    <property type="entry name" value="Tscrpt_reg_LuxR_C"/>
</dbReference>
<dbReference type="Proteomes" id="UP000481360">
    <property type="component" value="Unassembled WGS sequence"/>
</dbReference>
<organism evidence="8 9">
    <name type="scientific">Lentzea alba</name>
    <dbReference type="NCBI Taxonomy" id="2714351"/>
    <lineage>
        <taxon>Bacteria</taxon>
        <taxon>Bacillati</taxon>
        <taxon>Actinomycetota</taxon>
        <taxon>Actinomycetes</taxon>
        <taxon>Pseudonocardiales</taxon>
        <taxon>Pseudonocardiaceae</taxon>
        <taxon>Lentzea</taxon>
    </lineage>
</organism>
<dbReference type="InterPro" id="IPR058245">
    <property type="entry name" value="NreC/VraR/RcsB-like_REC"/>
</dbReference>
<evidence type="ECO:0000256" key="1">
    <source>
        <dbReference type="ARBA" id="ARBA00022553"/>
    </source>
</evidence>
<dbReference type="CDD" id="cd17535">
    <property type="entry name" value="REC_NarL-like"/>
    <property type="match status" value="1"/>
</dbReference>
<feature type="domain" description="HTH luxR-type" evidence="6">
    <location>
        <begin position="150"/>
        <end position="221"/>
    </location>
</feature>
<keyword evidence="9" id="KW-1185">Reference proteome</keyword>
<dbReference type="Gene3D" id="3.40.50.2300">
    <property type="match status" value="1"/>
</dbReference>
<dbReference type="Pfam" id="PF00196">
    <property type="entry name" value="GerE"/>
    <property type="match status" value="1"/>
</dbReference>
<keyword evidence="3" id="KW-0238">DNA-binding</keyword>
<evidence type="ECO:0000313" key="8">
    <source>
        <dbReference type="EMBL" id="NGY61402.1"/>
    </source>
</evidence>
<dbReference type="CDD" id="cd06170">
    <property type="entry name" value="LuxR_C_like"/>
    <property type="match status" value="1"/>
</dbReference>
<accession>A0A7C9RV25</accession>
<dbReference type="PROSITE" id="PS50043">
    <property type="entry name" value="HTH_LUXR_2"/>
    <property type="match status" value="1"/>
</dbReference>
<keyword evidence="4" id="KW-0804">Transcription</keyword>